<organism evidence="2 3">
    <name type="scientific">Tricholomella constricta</name>
    <dbReference type="NCBI Taxonomy" id="117010"/>
    <lineage>
        <taxon>Eukaryota</taxon>
        <taxon>Fungi</taxon>
        <taxon>Dikarya</taxon>
        <taxon>Basidiomycota</taxon>
        <taxon>Agaricomycotina</taxon>
        <taxon>Agaricomycetes</taxon>
        <taxon>Agaricomycetidae</taxon>
        <taxon>Agaricales</taxon>
        <taxon>Tricholomatineae</taxon>
        <taxon>Lyophyllaceae</taxon>
        <taxon>Tricholomella</taxon>
    </lineage>
</organism>
<reference evidence="2 3" key="1">
    <citation type="journal article" date="2020" name="ISME J.">
        <title>Uncovering the hidden diversity of litter-decomposition mechanisms in mushroom-forming fungi.</title>
        <authorList>
            <person name="Floudas D."/>
            <person name="Bentzer J."/>
            <person name="Ahren D."/>
            <person name="Johansson T."/>
            <person name="Persson P."/>
            <person name="Tunlid A."/>
        </authorList>
    </citation>
    <scope>NUCLEOTIDE SEQUENCE [LARGE SCALE GENOMIC DNA]</scope>
    <source>
        <strain evidence="2 3">CBS 661.87</strain>
    </source>
</reference>
<proteinExistence type="predicted"/>
<accession>A0A8H5HLM3</accession>
<gene>
    <name evidence="2" type="ORF">D9615_001431</name>
</gene>
<protein>
    <submittedName>
        <fullName evidence="2">Uncharacterized protein</fullName>
    </submittedName>
</protein>
<dbReference type="EMBL" id="JAACJP010000004">
    <property type="protein sequence ID" value="KAF5385275.1"/>
    <property type="molecule type" value="Genomic_DNA"/>
</dbReference>
<evidence type="ECO:0000313" key="2">
    <source>
        <dbReference type="EMBL" id="KAF5385275.1"/>
    </source>
</evidence>
<feature type="chain" id="PRO_5034180619" evidence="1">
    <location>
        <begin position="21"/>
        <end position="165"/>
    </location>
</feature>
<dbReference type="AlphaFoldDB" id="A0A8H5HLM3"/>
<dbReference type="Proteomes" id="UP000565441">
    <property type="component" value="Unassembled WGS sequence"/>
</dbReference>
<evidence type="ECO:0000313" key="3">
    <source>
        <dbReference type="Proteomes" id="UP000565441"/>
    </source>
</evidence>
<keyword evidence="3" id="KW-1185">Reference proteome</keyword>
<keyword evidence="1" id="KW-0732">Signal</keyword>
<dbReference type="OrthoDB" id="4095724at2759"/>
<feature type="signal peptide" evidence="1">
    <location>
        <begin position="1"/>
        <end position="20"/>
    </location>
</feature>
<comment type="caution">
    <text evidence="2">The sequence shown here is derived from an EMBL/GenBank/DDBJ whole genome shotgun (WGS) entry which is preliminary data.</text>
</comment>
<sequence length="165" mass="15734">MFFKTAVLSFLAASSLAVNAAPEPERRQIESVFDSITSVAASAITGGGASIIGDITSVGGDVASDITSIGGGVFETVTSVGGKAATIVTSVGGQAITLAGSAGGVATSFAGSVYTVATEAAGSAASQATHTNAAVGAPSFGFTSSHAIGLVTVVCSALVGAMITL</sequence>
<evidence type="ECO:0000256" key="1">
    <source>
        <dbReference type="SAM" id="SignalP"/>
    </source>
</evidence>
<name>A0A8H5HLM3_9AGAR</name>